<organism evidence="2 3">
    <name type="scientific">Thermalbibacter longus</name>
    <dbReference type="NCBI Taxonomy" id="2951981"/>
    <lineage>
        <taxon>Bacteria</taxon>
        <taxon>Pseudomonadati</taxon>
        <taxon>Thermomicrobiota</taxon>
        <taxon>Thermomicrobia</taxon>
        <taxon>Thermomicrobiales</taxon>
        <taxon>Thermomicrobiaceae</taxon>
        <taxon>Thermalbibacter</taxon>
    </lineage>
</organism>
<gene>
    <name evidence="2" type="ORF">NET02_01255</name>
</gene>
<evidence type="ECO:0000313" key="3">
    <source>
        <dbReference type="Proteomes" id="UP001165306"/>
    </source>
</evidence>
<dbReference type="RefSeq" id="WP_284055554.1">
    <property type="nucleotide sequence ID" value="NZ_JAMSLR010000001.1"/>
</dbReference>
<feature type="transmembrane region" description="Helical" evidence="1">
    <location>
        <begin position="23"/>
        <end position="48"/>
    </location>
</feature>
<evidence type="ECO:0000256" key="1">
    <source>
        <dbReference type="SAM" id="Phobius"/>
    </source>
</evidence>
<accession>A0AA41W983</accession>
<dbReference type="AlphaFoldDB" id="A0AA41W983"/>
<sequence>MSRGPADWLDRVRRTDGSQVQRAALLGVFFGSVLCLVVFLSLLLLGLLSQLR</sequence>
<reference evidence="2" key="1">
    <citation type="submission" date="2022-06" db="EMBL/GenBank/DDBJ databases">
        <title>CFH 74404 Thermomicrobiaceae sp.</title>
        <authorList>
            <person name="Ming H."/>
            <person name="Li W.-J."/>
            <person name="Zhao Z."/>
        </authorList>
    </citation>
    <scope>NUCLEOTIDE SEQUENCE</scope>
    <source>
        <strain evidence="2">CFH 74404</strain>
    </source>
</reference>
<comment type="caution">
    <text evidence="2">The sequence shown here is derived from an EMBL/GenBank/DDBJ whole genome shotgun (WGS) entry which is preliminary data.</text>
</comment>
<keyword evidence="1" id="KW-0812">Transmembrane</keyword>
<keyword evidence="1" id="KW-1133">Transmembrane helix</keyword>
<protein>
    <submittedName>
        <fullName evidence="2">Uncharacterized protein</fullName>
    </submittedName>
</protein>
<keyword evidence="3" id="KW-1185">Reference proteome</keyword>
<evidence type="ECO:0000313" key="2">
    <source>
        <dbReference type="EMBL" id="MCM8747769.1"/>
    </source>
</evidence>
<name>A0AA41W983_9BACT</name>
<keyword evidence="1" id="KW-0472">Membrane</keyword>
<dbReference type="Proteomes" id="UP001165306">
    <property type="component" value="Unassembled WGS sequence"/>
</dbReference>
<proteinExistence type="predicted"/>
<dbReference type="EMBL" id="JAMSLR010000001">
    <property type="protein sequence ID" value="MCM8747769.1"/>
    <property type="molecule type" value="Genomic_DNA"/>
</dbReference>